<dbReference type="RefSeq" id="WP_275089900.1">
    <property type="nucleotide sequence ID" value="NZ_CP119078.1"/>
</dbReference>
<gene>
    <name evidence="1" type="ORF">PXX05_04660</name>
</gene>
<reference evidence="1 2" key="1">
    <citation type="submission" date="2023-02" db="EMBL/GenBank/DDBJ databases">
        <title>Genome Sequence of L. cardiaca H63T.</title>
        <authorList>
            <person name="Lopez A.E."/>
            <person name="Cianciotto N.P."/>
        </authorList>
    </citation>
    <scope>NUCLEOTIDE SEQUENCE [LARGE SCALE GENOMIC DNA]</scope>
    <source>
        <strain evidence="1 2">H63</strain>
    </source>
</reference>
<accession>A0ABY8AUB4</accession>
<name>A0ABY8AUB4_9GAMM</name>
<protein>
    <submittedName>
        <fullName evidence="1">Uncharacterized protein</fullName>
    </submittedName>
</protein>
<organism evidence="1 2">
    <name type="scientific">Legionella cardiaca</name>
    <dbReference type="NCBI Taxonomy" id="1071983"/>
    <lineage>
        <taxon>Bacteria</taxon>
        <taxon>Pseudomonadati</taxon>
        <taxon>Pseudomonadota</taxon>
        <taxon>Gammaproteobacteria</taxon>
        <taxon>Legionellales</taxon>
        <taxon>Legionellaceae</taxon>
        <taxon>Legionella</taxon>
    </lineage>
</organism>
<sequence length="520" mass="59253">MFYQEYLVAKAYRESLRKKFAKEKERQNQPVTIHELVVYPENDNYSYGEAKAHGNKYSSDIATLPRLVEHIKSLATIANLYHQQTYCELTEEGKYELKKENYNHITRLSLSEFSLYGKEALTIEEFGTLLEIIEKIAMQTHDNVHLLLSSFSVINKQGSLLNVSLYVQGGIPPKIDTISKGQASLIDVRYDNATNFSQQLEGHFTSNVSSYVAVEGDAPINNNSLLEIETKGGARYIQTIDICLDHANLHSKRLMQARLQNPDEYSFTAEQVDQILSSNSIYAEDEAKVASSVLHVDPRPEFFDKDNATRPLDEIKLDAKNSSKINRYPDMEVSVVTGGLNVKNPPFGSDYRLRVYQERQLGSYHSSLKEQVKAMNQRVMERRLDSIMETRYVNGKEDVKTFHEILDVCDKSFKTAANLLQQLSQSCKPNFIEYLFGTRSYYLKKEAKAVIAASAAMLKGANNDANDFLIMAMPWIKDLKFKLELIDDGLPHHFIKEMTTLVDKFQQQMTMDIVPDLGLS</sequence>
<keyword evidence="2" id="KW-1185">Reference proteome</keyword>
<evidence type="ECO:0000313" key="2">
    <source>
        <dbReference type="Proteomes" id="UP001222087"/>
    </source>
</evidence>
<evidence type="ECO:0000313" key="1">
    <source>
        <dbReference type="EMBL" id="WED44083.1"/>
    </source>
</evidence>
<dbReference type="EMBL" id="CP119078">
    <property type="protein sequence ID" value="WED44083.1"/>
    <property type="molecule type" value="Genomic_DNA"/>
</dbReference>
<proteinExistence type="predicted"/>
<dbReference type="Proteomes" id="UP001222087">
    <property type="component" value="Chromosome"/>
</dbReference>